<dbReference type="InterPro" id="IPR012338">
    <property type="entry name" value="Beta-lactam/transpept-like"/>
</dbReference>
<keyword evidence="4" id="KW-1185">Reference proteome</keyword>
<organism evidence="3 4">
    <name type="scientific">Rhodosorus marinus</name>
    <dbReference type="NCBI Taxonomy" id="101924"/>
    <lineage>
        <taxon>Eukaryota</taxon>
        <taxon>Rhodophyta</taxon>
        <taxon>Stylonematophyceae</taxon>
        <taxon>Stylonematales</taxon>
        <taxon>Stylonemataceae</taxon>
        <taxon>Rhodosorus</taxon>
    </lineage>
</organism>
<accession>A0AAV8V1L9</accession>
<comment type="caution">
    <text evidence="3">The sequence shown here is derived from an EMBL/GenBank/DDBJ whole genome shotgun (WGS) entry which is preliminary data.</text>
</comment>
<name>A0AAV8V1L9_9RHOD</name>
<dbReference type="InterPro" id="IPR050789">
    <property type="entry name" value="Diverse_Enzym_Activities"/>
</dbReference>
<evidence type="ECO:0000256" key="1">
    <source>
        <dbReference type="SAM" id="MobiDB-lite"/>
    </source>
</evidence>
<protein>
    <recommendedName>
        <fullName evidence="2">Beta-lactamase-related domain-containing protein</fullName>
    </recommendedName>
</protein>
<evidence type="ECO:0000259" key="2">
    <source>
        <dbReference type="Pfam" id="PF00144"/>
    </source>
</evidence>
<evidence type="ECO:0000313" key="4">
    <source>
        <dbReference type="Proteomes" id="UP001157974"/>
    </source>
</evidence>
<dbReference type="PANTHER" id="PTHR43283">
    <property type="entry name" value="BETA-LACTAMASE-RELATED"/>
    <property type="match status" value="1"/>
</dbReference>
<dbReference type="PANTHER" id="PTHR43283:SF3">
    <property type="entry name" value="BETA-LACTAMASE FAMILY PROTEIN (AFU_ORTHOLOGUE AFUA_5G07500)"/>
    <property type="match status" value="1"/>
</dbReference>
<dbReference type="Proteomes" id="UP001157974">
    <property type="component" value="Unassembled WGS sequence"/>
</dbReference>
<dbReference type="EMBL" id="JAMWBK010000002">
    <property type="protein sequence ID" value="KAJ8907313.1"/>
    <property type="molecule type" value="Genomic_DNA"/>
</dbReference>
<dbReference type="SUPFAM" id="SSF56601">
    <property type="entry name" value="beta-lactamase/transpeptidase-like"/>
    <property type="match status" value="1"/>
</dbReference>
<sequence>MGIENLLTGVLEEVVVDRKLPGVAVGVVDCRDGAEGTFASAGESAPEDRRLNLSDEVRVHLGERWSSENLRVYRGKKIEGQPVYERVKKEVTVLHLMTHTSGLSYACPWGTFVDEIYQDSYAKAAAMNERETPEQLEKRLSELPLCGQPGEYFTYSASTDILGRILEVVCKTTLDRVLDELAIAPLNMQNTFFPPERMDSSLIAKIYQRSPAGELQDITDFELDRDATPIGGSGLVSTVADLMKFCAAFMTGRSASGVELLSKESIDLVKTDRVGLIQDRICSEYSAFGRYKFGLGVAIEPSDFGPGCGGKGSFFWIGFGGNFVNFDPESGIGIVFAMQVFTDIRWDDCLSSRRKIAEAVYKRAARARNNAGNREEHPPKQIALRKRSDQSLLPGDCSRGCCVR</sequence>
<evidence type="ECO:0000313" key="3">
    <source>
        <dbReference type="EMBL" id="KAJ8907313.1"/>
    </source>
</evidence>
<dbReference type="Gene3D" id="3.40.710.10">
    <property type="entry name" value="DD-peptidase/beta-lactamase superfamily"/>
    <property type="match status" value="1"/>
</dbReference>
<dbReference type="AlphaFoldDB" id="A0AAV8V1L9"/>
<reference evidence="3 4" key="1">
    <citation type="journal article" date="2023" name="Nat. Commun.">
        <title>Origin of minicircular mitochondrial genomes in red algae.</title>
        <authorList>
            <person name="Lee Y."/>
            <person name="Cho C.H."/>
            <person name="Lee Y.M."/>
            <person name="Park S.I."/>
            <person name="Yang J.H."/>
            <person name="West J.A."/>
            <person name="Bhattacharya D."/>
            <person name="Yoon H.S."/>
        </authorList>
    </citation>
    <scope>NUCLEOTIDE SEQUENCE [LARGE SCALE GENOMIC DNA]</scope>
    <source>
        <strain evidence="3 4">CCMP1338</strain>
        <tissue evidence="3">Whole cell</tissue>
    </source>
</reference>
<dbReference type="Pfam" id="PF00144">
    <property type="entry name" value="Beta-lactamase"/>
    <property type="match status" value="1"/>
</dbReference>
<gene>
    <name evidence="3" type="ORF">NDN08_007427</name>
</gene>
<feature type="domain" description="Beta-lactamase-related" evidence="2">
    <location>
        <begin position="47"/>
        <end position="341"/>
    </location>
</feature>
<proteinExistence type="predicted"/>
<feature type="region of interest" description="Disordered" evidence="1">
    <location>
        <begin position="368"/>
        <end position="393"/>
    </location>
</feature>
<dbReference type="InterPro" id="IPR001466">
    <property type="entry name" value="Beta-lactam-related"/>
</dbReference>